<dbReference type="Pfam" id="PF01590">
    <property type="entry name" value="GAF"/>
    <property type="match status" value="1"/>
</dbReference>
<proteinExistence type="predicted"/>
<dbReference type="EMBL" id="JAGTPG010000002">
    <property type="protein sequence ID" value="MBR8640506.1"/>
    <property type="molecule type" value="Genomic_DNA"/>
</dbReference>
<dbReference type="Gene3D" id="1.10.10.10">
    <property type="entry name" value="Winged helix-like DNA-binding domain superfamily/Winged helix DNA-binding domain"/>
    <property type="match status" value="1"/>
</dbReference>
<dbReference type="SUPFAM" id="SSF46894">
    <property type="entry name" value="C-terminal effector domain of the bipartite response regulators"/>
    <property type="match status" value="1"/>
</dbReference>
<evidence type="ECO:0000256" key="3">
    <source>
        <dbReference type="ARBA" id="ARBA00023163"/>
    </source>
</evidence>
<dbReference type="PANTHER" id="PTHR44688:SF16">
    <property type="entry name" value="DNA-BINDING TRANSCRIPTIONAL ACTIVATOR DEVR_DOSR"/>
    <property type="match status" value="1"/>
</dbReference>
<name>A0A941FHP5_9ACTN</name>
<comment type="caution">
    <text evidence="5">The sequence shown here is derived from an EMBL/GenBank/DDBJ whole genome shotgun (WGS) entry which is preliminary data.</text>
</comment>
<dbReference type="InterPro" id="IPR036388">
    <property type="entry name" value="WH-like_DNA-bd_sf"/>
</dbReference>
<dbReference type="GO" id="GO:0006355">
    <property type="term" value="P:regulation of DNA-templated transcription"/>
    <property type="evidence" value="ECO:0007669"/>
    <property type="project" value="InterPro"/>
</dbReference>
<dbReference type="SMART" id="SM00065">
    <property type="entry name" value="GAF"/>
    <property type="match status" value="1"/>
</dbReference>
<evidence type="ECO:0000313" key="6">
    <source>
        <dbReference type="Proteomes" id="UP000682308"/>
    </source>
</evidence>
<keyword evidence="1" id="KW-0805">Transcription regulation</keyword>
<evidence type="ECO:0000259" key="4">
    <source>
        <dbReference type="PROSITE" id="PS50043"/>
    </source>
</evidence>
<evidence type="ECO:0000256" key="2">
    <source>
        <dbReference type="ARBA" id="ARBA00023125"/>
    </source>
</evidence>
<evidence type="ECO:0000313" key="5">
    <source>
        <dbReference type="EMBL" id="MBR8640506.1"/>
    </source>
</evidence>
<dbReference type="InterPro" id="IPR029016">
    <property type="entry name" value="GAF-like_dom_sf"/>
</dbReference>
<dbReference type="Proteomes" id="UP000682308">
    <property type="component" value="Unassembled WGS sequence"/>
</dbReference>
<dbReference type="PANTHER" id="PTHR44688">
    <property type="entry name" value="DNA-BINDING TRANSCRIPTIONAL ACTIVATOR DEVR_DOSR"/>
    <property type="match status" value="1"/>
</dbReference>
<dbReference type="AlphaFoldDB" id="A0A941FHP5"/>
<keyword evidence="3" id="KW-0804">Transcription</keyword>
<accession>A0A941FHP5</accession>
<organism evidence="5 6">
    <name type="scientific">Streptomyces tuirus</name>
    <dbReference type="NCBI Taxonomy" id="68278"/>
    <lineage>
        <taxon>Bacteria</taxon>
        <taxon>Bacillati</taxon>
        <taxon>Actinomycetota</taxon>
        <taxon>Actinomycetes</taxon>
        <taxon>Kitasatosporales</taxon>
        <taxon>Streptomycetaceae</taxon>
        <taxon>Streptomyces</taxon>
    </lineage>
</organism>
<keyword evidence="6" id="KW-1185">Reference proteome</keyword>
<dbReference type="CDD" id="cd06170">
    <property type="entry name" value="LuxR_C_like"/>
    <property type="match status" value="1"/>
</dbReference>
<dbReference type="SUPFAM" id="SSF55781">
    <property type="entry name" value="GAF domain-like"/>
    <property type="match status" value="1"/>
</dbReference>
<dbReference type="Gene3D" id="3.30.450.40">
    <property type="match status" value="1"/>
</dbReference>
<dbReference type="InterPro" id="IPR000792">
    <property type="entry name" value="Tscrpt_reg_LuxR_C"/>
</dbReference>
<evidence type="ECO:0000256" key="1">
    <source>
        <dbReference type="ARBA" id="ARBA00023015"/>
    </source>
</evidence>
<reference evidence="5 6" key="1">
    <citation type="submission" date="2021-04" db="EMBL/GenBank/DDBJ databases">
        <title>Characterization of the biosynthetic gene cluster of new lipopeptides with antitumor activity in the genome of the marine Streptomyces PHM034.</title>
        <authorList>
            <person name="Ceniceros A."/>
            <person name="Canedo L."/>
            <person name="Mendez C."/>
            <person name="Olano C."/>
            <person name="Schleissner C."/>
            <person name="Cuevas C."/>
            <person name="De La Calle F."/>
            <person name="Salas J.A."/>
        </authorList>
    </citation>
    <scope>NUCLEOTIDE SEQUENCE [LARGE SCALE GENOMIC DNA]</scope>
    <source>
        <strain evidence="5 6">PHM034</strain>
    </source>
</reference>
<gene>
    <name evidence="5" type="ORF">KEF29_17305</name>
</gene>
<keyword evidence="2" id="KW-0238">DNA-binding</keyword>
<sequence>MLAMQAALRVVDVQSSYLETVSGVVGADAYGFSHFDALDQRLKPLSVVTREAPHRLVPDYNELGADQDPILAAALTANAPIDSSRLMPRDAWREQSLCVVLNRHGLHHSMVVPLVGRNSELLGALYLARGEESRAFTPADIAGMTMAKRHVELALDRAVQHESADQRGSILGWAMNQLEIATIVTADDGRTYFENQALRRLVRAHRGVGPLVAELVSENIVLLRRGPQRVVFGASALPDGGNAPDAHKSRAGLRLTVRTLALRPGQSSTVSFVFLQRGSVAAPVDHVPLSAREREIVTWVAEGLTNRQISEMAFVSENTVREHLKRVFRKLNVHSRAELVQAVWQGSDETR</sequence>
<dbReference type="Pfam" id="PF00196">
    <property type="entry name" value="GerE"/>
    <property type="match status" value="1"/>
</dbReference>
<dbReference type="SMART" id="SM00421">
    <property type="entry name" value="HTH_LUXR"/>
    <property type="match status" value="1"/>
</dbReference>
<protein>
    <submittedName>
        <fullName evidence="5">GAF domain-containing protein</fullName>
    </submittedName>
</protein>
<feature type="domain" description="HTH luxR-type" evidence="4">
    <location>
        <begin position="282"/>
        <end position="347"/>
    </location>
</feature>
<dbReference type="PROSITE" id="PS50043">
    <property type="entry name" value="HTH_LUXR_2"/>
    <property type="match status" value="1"/>
</dbReference>
<dbReference type="InterPro" id="IPR003018">
    <property type="entry name" value="GAF"/>
</dbReference>
<dbReference type="GO" id="GO:0003677">
    <property type="term" value="F:DNA binding"/>
    <property type="evidence" value="ECO:0007669"/>
    <property type="project" value="UniProtKB-KW"/>
</dbReference>
<dbReference type="PRINTS" id="PR00038">
    <property type="entry name" value="HTHLUXR"/>
</dbReference>
<dbReference type="InterPro" id="IPR016032">
    <property type="entry name" value="Sig_transdc_resp-reg_C-effctor"/>
</dbReference>